<dbReference type="PROSITE" id="PS50262">
    <property type="entry name" value="G_PROTEIN_RECEP_F1_2"/>
    <property type="match status" value="1"/>
</dbReference>
<dbReference type="OrthoDB" id="6117944at2759"/>
<keyword evidence="13" id="KW-1185">Reference proteome</keyword>
<feature type="transmembrane region" description="Helical" evidence="10">
    <location>
        <begin position="51"/>
        <end position="74"/>
    </location>
</feature>
<name>A0A834Y4M6_APHGI</name>
<feature type="domain" description="G-protein coupled receptors family 1 profile" evidence="11">
    <location>
        <begin position="30"/>
        <end position="279"/>
    </location>
</feature>
<evidence type="ECO:0000256" key="5">
    <source>
        <dbReference type="ARBA" id="ARBA00022989"/>
    </source>
</evidence>
<evidence type="ECO:0000256" key="4">
    <source>
        <dbReference type="ARBA" id="ARBA00022692"/>
    </source>
</evidence>
<keyword evidence="4 10" id="KW-0812">Transmembrane</keyword>
<sequence length="305" mass="35016">MDNSTREIYESFGGILTGIATLFSIIGIIANIVTIIAFIRHQNLRKNVTTLFIINLCISDLIFSSINLPMMAVFYHFKYWIFGDVLCKIFPTLYTLNGGASWLTIMFVIINRYILICKPEIYGNIYTSLNVKIMLALVWIIPLFQASIALTGVWGKIDQDPNTLICTLLSTNGKDAIKFYLVVGFIIPFSVIIITFFLIYKKVNLKNQKTTELNAKDIESNQTNLAIVKIMLTIFICLSICYLPFPLLIILSDNYRKSKLLIICRNIYWTHVFINPIIFFFIGKLYREAYRLKIFSFGKKKPADS</sequence>
<evidence type="ECO:0000256" key="10">
    <source>
        <dbReference type="SAM" id="Phobius"/>
    </source>
</evidence>
<keyword evidence="6" id="KW-0297">G-protein coupled receptor</keyword>
<dbReference type="GO" id="GO:0004930">
    <property type="term" value="F:G protein-coupled receptor activity"/>
    <property type="evidence" value="ECO:0007669"/>
    <property type="project" value="UniProtKB-KW"/>
</dbReference>
<dbReference type="Gene3D" id="1.20.1070.10">
    <property type="entry name" value="Rhodopsin 7-helix transmembrane proteins"/>
    <property type="match status" value="1"/>
</dbReference>
<dbReference type="GO" id="GO:0005886">
    <property type="term" value="C:plasma membrane"/>
    <property type="evidence" value="ECO:0007669"/>
    <property type="project" value="UniProtKB-SubCell"/>
</dbReference>
<dbReference type="PANTHER" id="PTHR24228">
    <property type="entry name" value="B2 BRADYKININ RECEPTOR/ANGIOTENSIN II RECEPTOR"/>
    <property type="match status" value="1"/>
</dbReference>
<feature type="transmembrane region" description="Helical" evidence="10">
    <location>
        <begin position="226"/>
        <end position="247"/>
    </location>
</feature>
<evidence type="ECO:0000256" key="8">
    <source>
        <dbReference type="ARBA" id="ARBA00023170"/>
    </source>
</evidence>
<evidence type="ECO:0000259" key="11">
    <source>
        <dbReference type="PROSITE" id="PS50262"/>
    </source>
</evidence>
<feature type="transmembrane region" description="Helical" evidence="10">
    <location>
        <begin position="94"/>
        <end position="115"/>
    </location>
</feature>
<keyword evidence="7 10" id="KW-0472">Membrane</keyword>
<keyword evidence="5 10" id="KW-1133">Transmembrane helix</keyword>
<proteinExistence type="inferred from homology"/>
<dbReference type="InterPro" id="IPR000276">
    <property type="entry name" value="GPCR_Rhodpsn"/>
</dbReference>
<dbReference type="SUPFAM" id="SSF81321">
    <property type="entry name" value="Family A G protein-coupled receptor-like"/>
    <property type="match status" value="1"/>
</dbReference>
<feature type="transmembrane region" description="Helical" evidence="10">
    <location>
        <begin position="177"/>
        <end position="200"/>
    </location>
</feature>
<organism evidence="12 13">
    <name type="scientific">Aphidius gifuensis</name>
    <name type="common">Parasitoid wasp</name>
    <dbReference type="NCBI Taxonomy" id="684658"/>
    <lineage>
        <taxon>Eukaryota</taxon>
        <taxon>Metazoa</taxon>
        <taxon>Ecdysozoa</taxon>
        <taxon>Arthropoda</taxon>
        <taxon>Hexapoda</taxon>
        <taxon>Insecta</taxon>
        <taxon>Pterygota</taxon>
        <taxon>Neoptera</taxon>
        <taxon>Endopterygota</taxon>
        <taxon>Hymenoptera</taxon>
        <taxon>Apocrita</taxon>
        <taxon>Ichneumonoidea</taxon>
        <taxon>Braconidae</taxon>
        <taxon>Aphidiinae</taxon>
        <taxon>Aphidius</taxon>
    </lineage>
</organism>
<evidence type="ECO:0000313" key="12">
    <source>
        <dbReference type="EMBL" id="KAF7996712.1"/>
    </source>
</evidence>
<gene>
    <name evidence="12" type="ORF">HCN44_002358</name>
</gene>
<keyword evidence="3" id="KW-1003">Cell membrane</keyword>
<accession>A0A834Y4M6</accession>
<evidence type="ECO:0000256" key="1">
    <source>
        <dbReference type="ARBA" id="ARBA00004651"/>
    </source>
</evidence>
<evidence type="ECO:0000256" key="3">
    <source>
        <dbReference type="ARBA" id="ARBA00022475"/>
    </source>
</evidence>
<dbReference type="Pfam" id="PF00001">
    <property type="entry name" value="7tm_1"/>
    <property type="match status" value="1"/>
</dbReference>
<dbReference type="PANTHER" id="PTHR24228:SF74">
    <property type="entry name" value="G-PROTEIN COUPLED RECEPTORS FAMILY 1 PROFILE DOMAIN-CONTAINING PROTEIN"/>
    <property type="match status" value="1"/>
</dbReference>
<dbReference type="EMBL" id="JACMRX010000001">
    <property type="protein sequence ID" value="KAF7996712.1"/>
    <property type="molecule type" value="Genomic_DNA"/>
</dbReference>
<reference evidence="12 13" key="1">
    <citation type="submission" date="2020-08" db="EMBL/GenBank/DDBJ databases">
        <title>Aphidius gifuensis genome sequencing and assembly.</title>
        <authorList>
            <person name="Du Z."/>
        </authorList>
    </citation>
    <scope>NUCLEOTIDE SEQUENCE [LARGE SCALE GENOMIC DNA]</scope>
    <source>
        <strain evidence="12">YNYX2018</strain>
        <tissue evidence="12">Adults</tissue>
    </source>
</reference>
<keyword evidence="8" id="KW-0675">Receptor</keyword>
<dbReference type="PRINTS" id="PR00237">
    <property type="entry name" value="GPCRRHODOPSN"/>
</dbReference>
<keyword evidence="9" id="KW-0807">Transducer</keyword>
<feature type="transmembrane region" description="Helical" evidence="10">
    <location>
        <begin position="136"/>
        <end position="157"/>
    </location>
</feature>
<dbReference type="AlphaFoldDB" id="A0A834Y4M6"/>
<comment type="similarity">
    <text evidence="2">Belongs to the G-protein coupled receptor 1 family.</text>
</comment>
<dbReference type="Proteomes" id="UP000639338">
    <property type="component" value="Unassembled WGS sequence"/>
</dbReference>
<evidence type="ECO:0000256" key="6">
    <source>
        <dbReference type="ARBA" id="ARBA00023040"/>
    </source>
</evidence>
<evidence type="ECO:0000313" key="13">
    <source>
        <dbReference type="Proteomes" id="UP000639338"/>
    </source>
</evidence>
<comment type="subcellular location">
    <subcellularLocation>
        <location evidence="1">Cell membrane</location>
        <topology evidence="1">Multi-pass membrane protein</topology>
    </subcellularLocation>
</comment>
<feature type="transmembrane region" description="Helical" evidence="10">
    <location>
        <begin position="12"/>
        <end position="39"/>
    </location>
</feature>
<feature type="transmembrane region" description="Helical" evidence="10">
    <location>
        <begin position="267"/>
        <end position="286"/>
    </location>
</feature>
<comment type="caution">
    <text evidence="12">The sequence shown here is derived from an EMBL/GenBank/DDBJ whole genome shotgun (WGS) entry which is preliminary data.</text>
</comment>
<protein>
    <recommendedName>
        <fullName evidence="11">G-protein coupled receptors family 1 profile domain-containing protein</fullName>
    </recommendedName>
</protein>
<dbReference type="InterPro" id="IPR017452">
    <property type="entry name" value="GPCR_Rhodpsn_7TM"/>
</dbReference>
<evidence type="ECO:0000256" key="2">
    <source>
        <dbReference type="ARBA" id="ARBA00010663"/>
    </source>
</evidence>
<evidence type="ECO:0000256" key="7">
    <source>
        <dbReference type="ARBA" id="ARBA00023136"/>
    </source>
</evidence>
<evidence type="ECO:0000256" key="9">
    <source>
        <dbReference type="ARBA" id="ARBA00023224"/>
    </source>
</evidence>